<keyword evidence="3" id="KW-1185">Reference proteome</keyword>
<protein>
    <submittedName>
        <fullName evidence="2">Uncharacterized protein</fullName>
    </submittedName>
</protein>
<dbReference type="AlphaFoldDB" id="A0A7U8C688"/>
<proteinExistence type="predicted"/>
<organism evidence="2 3">
    <name type="scientific">Neptuniibacter caesariensis</name>
    <dbReference type="NCBI Taxonomy" id="207954"/>
    <lineage>
        <taxon>Bacteria</taxon>
        <taxon>Pseudomonadati</taxon>
        <taxon>Pseudomonadota</taxon>
        <taxon>Gammaproteobacteria</taxon>
        <taxon>Oceanospirillales</taxon>
        <taxon>Oceanospirillaceae</taxon>
        <taxon>Neptuniibacter</taxon>
    </lineage>
</organism>
<sequence length="84" mass="9914">MPAMEKKKPLKRGRPSINSEAMTAAQRKAKQRREQDNRIQLQPTEQWSEADCLRVMTTKKYYNTAIHELAWNRLGEIHNYAKND</sequence>
<gene>
    <name evidence="2" type="ORF">MED92_10124</name>
</gene>
<reference evidence="2 3" key="1">
    <citation type="submission" date="2006-02" db="EMBL/GenBank/DDBJ databases">
        <authorList>
            <person name="Pinhassi J."/>
            <person name="Pedros-Alio C."/>
            <person name="Ferriera S."/>
            <person name="Johnson J."/>
            <person name="Kravitz S."/>
            <person name="Halpern A."/>
            <person name="Remington K."/>
            <person name="Beeson K."/>
            <person name="Tran B."/>
            <person name="Rogers Y.-H."/>
            <person name="Friedman R."/>
            <person name="Venter J.C."/>
        </authorList>
    </citation>
    <scope>NUCLEOTIDE SEQUENCE [LARGE SCALE GENOMIC DNA]</scope>
    <source>
        <strain evidence="2 3">MED92</strain>
    </source>
</reference>
<feature type="region of interest" description="Disordered" evidence="1">
    <location>
        <begin position="1"/>
        <end position="47"/>
    </location>
</feature>
<comment type="caution">
    <text evidence="2">The sequence shown here is derived from an EMBL/GenBank/DDBJ whole genome shotgun (WGS) entry which is preliminary data.</text>
</comment>
<accession>A0A7U8C688</accession>
<evidence type="ECO:0000313" key="3">
    <source>
        <dbReference type="Proteomes" id="UP000002171"/>
    </source>
</evidence>
<dbReference type="EMBL" id="AAOW01000004">
    <property type="protein sequence ID" value="EAR62054.1"/>
    <property type="molecule type" value="Genomic_DNA"/>
</dbReference>
<dbReference type="RefSeq" id="WP_007019691.1">
    <property type="nucleotide sequence ID" value="NZ_CH724125.1"/>
</dbReference>
<dbReference type="Proteomes" id="UP000002171">
    <property type="component" value="Unassembled WGS sequence"/>
</dbReference>
<evidence type="ECO:0000256" key="1">
    <source>
        <dbReference type="SAM" id="MobiDB-lite"/>
    </source>
</evidence>
<evidence type="ECO:0000313" key="2">
    <source>
        <dbReference type="EMBL" id="EAR62054.1"/>
    </source>
</evidence>
<feature type="compositionally biased region" description="Polar residues" evidence="1">
    <location>
        <begin position="38"/>
        <end position="47"/>
    </location>
</feature>
<name>A0A7U8C688_NEPCE</name>